<reference evidence="2" key="1">
    <citation type="journal article" date="2020" name="Stud. Mycol.">
        <title>101 Dothideomycetes genomes: a test case for predicting lifestyles and emergence of pathogens.</title>
        <authorList>
            <person name="Haridas S."/>
            <person name="Albert R."/>
            <person name="Binder M."/>
            <person name="Bloem J."/>
            <person name="Labutti K."/>
            <person name="Salamov A."/>
            <person name="Andreopoulos B."/>
            <person name="Baker S."/>
            <person name="Barry K."/>
            <person name="Bills G."/>
            <person name="Bluhm B."/>
            <person name="Cannon C."/>
            <person name="Castanera R."/>
            <person name="Culley D."/>
            <person name="Daum C."/>
            <person name="Ezra D."/>
            <person name="Gonzalez J."/>
            <person name="Henrissat B."/>
            <person name="Kuo A."/>
            <person name="Liang C."/>
            <person name="Lipzen A."/>
            <person name="Lutzoni F."/>
            <person name="Magnuson J."/>
            <person name="Mondo S."/>
            <person name="Nolan M."/>
            <person name="Ohm R."/>
            <person name="Pangilinan J."/>
            <person name="Park H.-J."/>
            <person name="Ramirez L."/>
            <person name="Alfaro M."/>
            <person name="Sun H."/>
            <person name="Tritt A."/>
            <person name="Yoshinaga Y."/>
            <person name="Zwiers L.-H."/>
            <person name="Turgeon B."/>
            <person name="Goodwin S."/>
            <person name="Spatafora J."/>
            <person name="Crous P."/>
            <person name="Grigoriev I."/>
        </authorList>
    </citation>
    <scope>NUCLEOTIDE SEQUENCE</scope>
    <source>
        <strain evidence="2">CBS 110217</strain>
    </source>
</reference>
<evidence type="ECO:0000313" key="3">
    <source>
        <dbReference type="Proteomes" id="UP000799777"/>
    </source>
</evidence>
<gene>
    <name evidence="2" type="ORF">EK21DRAFT_85572</name>
</gene>
<keyword evidence="1" id="KW-0175">Coiled coil</keyword>
<keyword evidence="3" id="KW-1185">Reference proteome</keyword>
<comment type="caution">
    <text evidence="2">The sequence shown here is derived from an EMBL/GenBank/DDBJ whole genome shotgun (WGS) entry which is preliminary data.</text>
</comment>
<sequence>MRVLFMRHGHISDELFGEVCDQLEDLAVVGKSKTKWTDVKKQIQSDVYGASSFLRRYVYVEISAENCANDVERLDLAIRQINAEIQDHLDARASLTADTYRREKQEQLAKAKKAEKSQDRRRASVHARFCLNKAEDPKLLQPSQRVYVNTAGMIATRPVYLSDRGDGGSGPFWRPRITDPDVFVSIFGHVHTVAGVLVIRNDAKYNKLYARQHKI</sequence>
<proteinExistence type="predicted"/>
<evidence type="ECO:0000256" key="1">
    <source>
        <dbReference type="SAM" id="Coils"/>
    </source>
</evidence>
<dbReference type="OrthoDB" id="10636612at2759"/>
<organism evidence="2 3">
    <name type="scientific">Setomelanomma holmii</name>
    <dbReference type="NCBI Taxonomy" id="210430"/>
    <lineage>
        <taxon>Eukaryota</taxon>
        <taxon>Fungi</taxon>
        <taxon>Dikarya</taxon>
        <taxon>Ascomycota</taxon>
        <taxon>Pezizomycotina</taxon>
        <taxon>Dothideomycetes</taxon>
        <taxon>Pleosporomycetidae</taxon>
        <taxon>Pleosporales</taxon>
        <taxon>Pleosporineae</taxon>
        <taxon>Phaeosphaeriaceae</taxon>
        <taxon>Setomelanomma</taxon>
    </lineage>
</organism>
<accession>A0A9P4HGN6</accession>
<evidence type="ECO:0000313" key="2">
    <source>
        <dbReference type="EMBL" id="KAF2034123.1"/>
    </source>
</evidence>
<protein>
    <submittedName>
        <fullName evidence="2">Uncharacterized protein</fullName>
    </submittedName>
</protein>
<name>A0A9P4HGN6_9PLEO</name>
<dbReference type="Proteomes" id="UP000799777">
    <property type="component" value="Unassembled WGS sequence"/>
</dbReference>
<feature type="coiled-coil region" evidence="1">
    <location>
        <begin position="64"/>
        <end position="121"/>
    </location>
</feature>
<dbReference type="AlphaFoldDB" id="A0A9P4HGN6"/>
<dbReference type="EMBL" id="ML978162">
    <property type="protein sequence ID" value="KAF2034123.1"/>
    <property type="molecule type" value="Genomic_DNA"/>
</dbReference>